<feature type="transmembrane region" description="Helical" evidence="1">
    <location>
        <begin position="39"/>
        <end position="60"/>
    </location>
</feature>
<evidence type="ECO:0000313" key="3">
    <source>
        <dbReference type="Proteomes" id="UP001168363"/>
    </source>
</evidence>
<gene>
    <name evidence="2" type="ORF">QWJ41_16545</name>
</gene>
<dbReference type="EMBL" id="JAULSC010000019">
    <property type="protein sequence ID" value="MDO3397336.1"/>
    <property type="molecule type" value="Genomic_DNA"/>
</dbReference>
<accession>A0ABT8TXQ0</accession>
<evidence type="ECO:0000313" key="2">
    <source>
        <dbReference type="EMBL" id="MDO3397336.1"/>
    </source>
</evidence>
<evidence type="ECO:0000256" key="1">
    <source>
        <dbReference type="SAM" id="Phobius"/>
    </source>
</evidence>
<comment type="caution">
    <text evidence="2">The sequence shown here is derived from an EMBL/GenBank/DDBJ whole genome shotgun (WGS) entry which is preliminary data.</text>
</comment>
<keyword evidence="1" id="KW-0472">Membrane</keyword>
<proteinExistence type="predicted"/>
<name>A0ABT8TXQ0_9ACTN</name>
<organism evidence="2 3">
    <name type="scientific">Nocardioides cremeus</name>
    <dbReference type="NCBI Taxonomy" id="3058044"/>
    <lineage>
        <taxon>Bacteria</taxon>
        <taxon>Bacillati</taxon>
        <taxon>Actinomycetota</taxon>
        <taxon>Actinomycetes</taxon>
        <taxon>Propionibacteriales</taxon>
        <taxon>Nocardioidaceae</taxon>
        <taxon>Nocardioides</taxon>
    </lineage>
</organism>
<keyword evidence="1" id="KW-0812">Transmembrane</keyword>
<protein>
    <submittedName>
        <fullName evidence="2">Uncharacterized protein</fullName>
    </submittedName>
</protein>
<reference evidence="2" key="1">
    <citation type="submission" date="2023-06" db="EMBL/GenBank/DDBJ databases">
        <title>Genome sequence of Nocardioides sp. SOB44.</title>
        <authorList>
            <person name="Zhang G."/>
        </authorList>
    </citation>
    <scope>NUCLEOTIDE SEQUENCE</scope>
    <source>
        <strain evidence="2">SOB44</strain>
    </source>
</reference>
<keyword evidence="3" id="KW-1185">Reference proteome</keyword>
<keyword evidence="1" id="KW-1133">Transmembrane helix</keyword>
<sequence>MLKLFITLQVTALAVIASMEDRTVKHRRDERGSVTIEQVIWAGAVILIVGIVVAAIRAFVTSEAGKIK</sequence>
<dbReference type="RefSeq" id="WP_145724661.1">
    <property type="nucleotide sequence ID" value="NZ_JAULSC010000019.1"/>
</dbReference>
<dbReference type="Proteomes" id="UP001168363">
    <property type="component" value="Unassembled WGS sequence"/>
</dbReference>